<proteinExistence type="predicted"/>
<gene>
    <name evidence="2" type="ORF">D917_10398</name>
</gene>
<dbReference type="AlphaFoldDB" id="A0A1Y3EBU7"/>
<accession>A0A1Y3EBU7</accession>
<protein>
    <submittedName>
        <fullName evidence="2">Uncharacterized protein</fullName>
    </submittedName>
</protein>
<dbReference type="Proteomes" id="UP000243006">
    <property type="component" value="Unassembled WGS sequence"/>
</dbReference>
<feature type="non-terminal residue" evidence="2">
    <location>
        <position position="1"/>
    </location>
</feature>
<reference evidence="2 3" key="1">
    <citation type="submission" date="2015-04" db="EMBL/GenBank/DDBJ databases">
        <title>Draft genome of the roundworm Trichinella nativa.</title>
        <authorList>
            <person name="Mitreva M."/>
        </authorList>
    </citation>
    <scope>NUCLEOTIDE SEQUENCE [LARGE SCALE GENOMIC DNA]</scope>
    <source>
        <strain evidence="2 3">ISS45</strain>
    </source>
</reference>
<feature type="compositionally biased region" description="Basic and acidic residues" evidence="1">
    <location>
        <begin position="60"/>
        <end position="70"/>
    </location>
</feature>
<feature type="region of interest" description="Disordered" evidence="1">
    <location>
        <begin position="36"/>
        <end position="98"/>
    </location>
</feature>
<name>A0A1Y3EBU7_9BILA</name>
<organism evidence="2 3">
    <name type="scientific">Trichinella nativa</name>
    <dbReference type="NCBI Taxonomy" id="6335"/>
    <lineage>
        <taxon>Eukaryota</taxon>
        <taxon>Metazoa</taxon>
        <taxon>Ecdysozoa</taxon>
        <taxon>Nematoda</taxon>
        <taxon>Enoplea</taxon>
        <taxon>Dorylaimia</taxon>
        <taxon>Trichinellida</taxon>
        <taxon>Trichinellidae</taxon>
        <taxon>Trichinella</taxon>
    </lineage>
</organism>
<dbReference type="EMBL" id="LVZM01018004">
    <property type="protein sequence ID" value="OUC42160.1"/>
    <property type="molecule type" value="Genomic_DNA"/>
</dbReference>
<sequence>NGESVNKGRASDAVLWKRYGQGHRWLLGKIAEVQGPRNYEVPTEQDDQRLRTPKQNMPLKHVEIPIKDDNSMAPNKQASSEEGEGENKNDLQSDNNND</sequence>
<evidence type="ECO:0000313" key="3">
    <source>
        <dbReference type="Proteomes" id="UP000243006"/>
    </source>
</evidence>
<evidence type="ECO:0000313" key="2">
    <source>
        <dbReference type="EMBL" id="OUC42160.1"/>
    </source>
</evidence>
<evidence type="ECO:0000256" key="1">
    <source>
        <dbReference type="SAM" id="MobiDB-lite"/>
    </source>
</evidence>
<comment type="caution">
    <text evidence="2">The sequence shown here is derived from an EMBL/GenBank/DDBJ whole genome shotgun (WGS) entry which is preliminary data.</text>
</comment>